<protein>
    <submittedName>
        <fullName evidence="1">Uncharacterized protein</fullName>
    </submittedName>
</protein>
<dbReference type="NCBIfam" id="NF041770">
    <property type="entry name" value="CFI_box_CTERM"/>
    <property type="match status" value="1"/>
</dbReference>
<dbReference type="OrthoDB" id="1149028at2"/>
<keyword evidence="2" id="KW-1185">Reference proteome</keyword>
<dbReference type="Proteomes" id="UP000199226">
    <property type="component" value="Unassembled WGS sequence"/>
</dbReference>
<dbReference type="AlphaFoldDB" id="A0A1G9S188"/>
<organism evidence="1 2">
    <name type="scientific">Daejeonella rubra</name>
    <dbReference type="NCBI Taxonomy" id="990371"/>
    <lineage>
        <taxon>Bacteria</taxon>
        <taxon>Pseudomonadati</taxon>
        <taxon>Bacteroidota</taxon>
        <taxon>Sphingobacteriia</taxon>
        <taxon>Sphingobacteriales</taxon>
        <taxon>Sphingobacteriaceae</taxon>
        <taxon>Daejeonella</taxon>
    </lineage>
</organism>
<gene>
    <name evidence="1" type="ORF">SAMN05421813_10927</name>
</gene>
<accession>A0A1G9S188</accession>
<dbReference type="STRING" id="990371.SAMN05421813_10927"/>
<name>A0A1G9S188_9SPHI</name>
<dbReference type="EMBL" id="FNHH01000009">
    <property type="protein sequence ID" value="SDM29182.1"/>
    <property type="molecule type" value="Genomic_DNA"/>
</dbReference>
<dbReference type="InterPro" id="IPR049886">
    <property type="entry name" value="CFI_box_CTERM_dom"/>
</dbReference>
<evidence type="ECO:0000313" key="2">
    <source>
        <dbReference type="Proteomes" id="UP000199226"/>
    </source>
</evidence>
<sequence>MKFNRIDFGDKSLNKSSNAIVEKAEELHTSFEQLGNLPHIMENGSYLGNIFLKESLLLYNDIISEIPQEDRRVIELSEIIAVTAITLARFTCQHTAVSAMASDFRSNPNAIIMDYKIALEAADDILKVISTLKMSSRAKELLEETKNISATAHKRLNGSKGCFIATYVYGDFDAPEVVLLRKFRDEELDKSILGRTFIQIYYYLSPKLIRVLGSSRTFKRISKIITEALIKTLNERQT</sequence>
<reference evidence="2" key="1">
    <citation type="submission" date="2016-10" db="EMBL/GenBank/DDBJ databases">
        <authorList>
            <person name="Varghese N."/>
            <person name="Submissions S."/>
        </authorList>
    </citation>
    <scope>NUCLEOTIDE SEQUENCE [LARGE SCALE GENOMIC DNA]</scope>
    <source>
        <strain evidence="2">DSM 24536</strain>
    </source>
</reference>
<proteinExistence type="predicted"/>
<evidence type="ECO:0000313" key="1">
    <source>
        <dbReference type="EMBL" id="SDM29182.1"/>
    </source>
</evidence>
<dbReference type="RefSeq" id="WP_090703566.1">
    <property type="nucleotide sequence ID" value="NZ_FNHH01000009.1"/>
</dbReference>